<dbReference type="EMBL" id="JAKKOR010000001">
    <property type="protein sequence ID" value="MCF8587190.1"/>
    <property type="molecule type" value="Genomic_DNA"/>
</dbReference>
<protein>
    <recommendedName>
        <fullName evidence="1">AttH domain-containing protein</fullName>
    </recommendedName>
</protein>
<dbReference type="Pfam" id="PF07143">
    <property type="entry name" value="CrtC"/>
    <property type="match status" value="1"/>
</dbReference>
<organism evidence="2 3">
    <name type="scientific">Gordonia liuliyuniae</name>
    <dbReference type="NCBI Taxonomy" id="2911517"/>
    <lineage>
        <taxon>Bacteria</taxon>
        <taxon>Bacillati</taxon>
        <taxon>Actinomycetota</taxon>
        <taxon>Actinomycetes</taxon>
        <taxon>Mycobacteriales</taxon>
        <taxon>Gordoniaceae</taxon>
        <taxon>Gordonia</taxon>
    </lineage>
</organism>
<gene>
    <name evidence="2" type="ORF">L5G33_01755</name>
</gene>
<sequence length="355" mass="40035">MKTIDAVEAWNGPGRGDGTITTVRPEHNALHARTERTAFEHWYFDAHLDNGYTVVGFLVKRRPEDPPMSRPWVEIIVYKPDGSRLQIAQRYPERATHFSTEEVDVRIGPNSARVEFDENGMPTYFVTFDEDGVRLDLEFRNEILPWMPGRGETQFGDGGIFGWCVGAPRAAVRGTVVIGDDSWEVTGRGYADHNWGVGNMPRVIERWHWGRLYTDEYSLLYAVVACNEKYNNLQIMPVMLAKGDEVLLSTGEVEFTVGPSVYDDVARQDYPETFTLAAPGRFRLEMRVQQVLQSHSLIEEIPVIGAKMMRPIADRLVGKPGYFRFQSDFTLDVTQADGSVESVAGSTLHELVALS</sequence>
<dbReference type="SUPFAM" id="SSF159245">
    <property type="entry name" value="AttH-like"/>
    <property type="match status" value="1"/>
</dbReference>
<keyword evidence="3" id="KW-1185">Reference proteome</keyword>
<evidence type="ECO:0000259" key="1">
    <source>
        <dbReference type="Pfam" id="PF07143"/>
    </source>
</evidence>
<reference evidence="2 3" key="1">
    <citation type="submission" date="2022-01" db="EMBL/GenBank/DDBJ databases">
        <authorList>
            <person name="Huang Y."/>
        </authorList>
    </citation>
    <scope>NUCLEOTIDE SEQUENCE [LARGE SCALE GENOMIC DNA]</scope>
    <source>
        <strain evidence="2 3">HY366</strain>
    </source>
</reference>
<feature type="domain" description="AttH" evidence="1">
    <location>
        <begin position="40"/>
        <end position="196"/>
    </location>
</feature>
<name>A0ABS9INP9_9ACTN</name>
<accession>A0ABS9INP9</accession>
<dbReference type="RefSeq" id="WP_236996411.1">
    <property type="nucleotide sequence ID" value="NZ_JAKKOR010000001.1"/>
</dbReference>
<proteinExistence type="predicted"/>
<evidence type="ECO:0000313" key="3">
    <source>
        <dbReference type="Proteomes" id="UP001200110"/>
    </source>
</evidence>
<evidence type="ECO:0000313" key="2">
    <source>
        <dbReference type="EMBL" id="MCF8587190.1"/>
    </source>
</evidence>
<dbReference type="InterPro" id="IPR023374">
    <property type="entry name" value="AttH-like_dom_sf"/>
</dbReference>
<dbReference type="Proteomes" id="UP001200110">
    <property type="component" value="Unassembled WGS sequence"/>
</dbReference>
<comment type="caution">
    <text evidence="2">The sequence shown here is derived from an EMBL/GenBank/DDBJ whole genome shotgun (WGS) entry which is preliminary data.</text>
</comment>
<dbReference type="Gene3D" id="2.40.370.10">
    <property type="entry name" value="AttH-like domain"/>
    <property type="match status" value="1"/>
</dbReference>
<dbReference type="InterPro" id="IPR010791">
    <property type="entry name" value="AttH_dom"/>
</dbReference>